<dbReference type="InterPro" id="IPR009091">
    <property type="entry name" value="RCC1/BLIP-II"/>
</dbReference>
<dbReference type="Gene3D" id="2.130.10.30">
    <property type="entry name" value="Regulator of chromosome condensation 1/beta-lactamase-inhibitor protein II"/>
    <property type="match status" value="3"/>
</dbReference>
<evidence type="ECO:0000256" key="2">
    <source>
        <dbReference type="PROSITE-ProRule" id="PRU00235"/>
    </source>
</evidence>
<name>A0A835A5B8_TETSI</name>
<dbReference type="SUPFAM" id="SSF50985">
    <property type="entry name" value="RCC1/BLIP-II"/>
    <property type="match status" value="1"/>
</dbReference>
<organism evidence="5 6">
    <name type="scientific">Tetracentron sinense</name>
    <name type="common">Spur-leaf</name>
    <dbReference type="NCBI Taxonomy" id="13715"/>
    <lineage>
        <taxon>Eukaryota</taxon>
        <taxon>Viridiplantae</taxon>
        <taxon>Streptophyta</taxon>
        <taxon>Embryophyta</taxon>
        <taxon>Tracheophyta</taxon>
        <taxon>Spermatophyta</taxon>
        <taxon>Magnoliopsida</taxon>
        <taxon>Trochodendrales</taxon>
        <taxon>Trochodendraceae</taxon>
        <taxon>Tetracentron</taxon>
    </lineage>
</organism>
<keyword evidence="1" id="KW-0677">Repeat</keyword>
<feature type="repeat" description="RCC1" evidence="2">
    <location>
        <begin position="86"/>
        <end position="140"/>
    </location>
</feature>
<feature type="repeat" description="RCC1" evidence="2">
    <location>
        <begin position="194"/>
        <end position="288"/>
    </location>
</feature>
<dbReference type="PROSITE" id="PS50012">
    <property type="entry name" value="RCC1_3"/>
    <property type="match status" value="7"/>
</dbReference>
<dbReference type="PROSITE" id="PS00626">
    <property type="entry name" value="RCC1_2"/>
    <property type="match status" value="1"/>
</dbReference>
<evidence type="ECO:0000313" key="5">
    <source>
        <dbReference type="EMBL" id="KAF8414337.1"/>
    </source>
</evidence>
<dbReference type="AlphaFoldDB" id="A0A835A5B8"/>
<evidence type="ECO:0000313" key="6">
    <source>
        <dbReference type="Proteomes" id="UP000655225"/>
    </source>
</evidence>
<dbReference type="InterPro" id="IPR051210">
    <property type="entry name" value="Ub_ligase/GEF_domain"/>
</dbReference>
<evidence type="ECO:0000256" key="1">
    <source>
        <dbReference type="ARBA" id="ARBA00022737"/>
    </source>
</evidence>
<feature type="repeat" description="RCC1" evidence="2">
    <location>
        <begin position="345"/>
        <end position="394"/>
    </location>
</feature>
<feature type="domain" description="RCC1-like" evidence="4">
    <location>
        <begin position="32"/>
        <end position="441"/>
    </location>
</feature>
<feature type="repeat" description="RCC1" evidence="2">
    <location>
        <begin position="141"/>
        <end position="193"/>
    </location>
</feature>
<dbReference type="EMBL" id="JABCRI010000001">
    <property type="protein sequence ID" value="KAF8414337.1"/>
    <property type="molecule type" value="Genomic_DNA"/>
</dbReference>
<comment type="caution">
    <text evidence="5">The sequence shown here is derived from an EMBL/GenBank/DDBJ whole genome shotgun (WGS) entry which is preliminary data.</text>
</comment>
<evidence type="ECO:0000256" key="3">
    <source>
        <dbReference type="SAM" id="MobiDB-lite"/>
    </source>
</evidence>
<dbReference type="InterPro" id="IPR000408">
    <property type="entry name" value="Reg_chr_condens"/>
</dbReference>
<keyword evidence="6" id="KW-1185">Reference proteome</keyword>
<feature type="repeat" description="RCC1" evidence="2">
    <location>
        <begin position="395"/>
        <end position="446"/>
    </location>
</feature>
<dbReference type="PRINTS" id="PR00633">
    <property type="entry name" value="RCCNDNSATION"/>
</dbReference>
<feature type="repeat" description="RCC1" evidence="2">
    <location>
        <begin position="289"/>
        <end position="336"/>
    </location>
</feature>
<dbReference type="Pfam" id="PF25390">
    <property type="entry name" value="WD40_RLD"/>
    <property type="match status" value="1"/>
</dbReference>
<dbReference type="PANTHER" id="PTHR22870:SF365">
    <property type="entry name" value="REGULATOR OF CHROMOSOME CONDENSATION (CELL CYCLE REGULATORY PROTEIN)-RELATED"/>
    <property type="match status" value="1"/>
</dbReference>
<gene>
    <name evidence="5" type="ORF">HHK36_002338</name>
</gene>
<sequence length="446" mass="47485">MLLRILVKEGIASVVGPRSRCLSCRSSTRTTVMSFGDCSHGALGLPSSPLGVGGDAYEPTRIPGLPPNVSSIAVGHYHSLAVTTDGELWAWGRNDEAQLGRGFSAPRDSWNEPKRIEGLIQVRVRAAFASGVISTAIGDDGSLWVWGKSKRGQLGLGKGITEAVVPSRVEALAGEEIVKVSLGWGHALAQSKDGKLFGWGYSADGRLGHIGETSEMTSPQTRSEEMSRTTTELSVLKLEAAEKLVLERMEAEKNMPIIWEPCLVEELGGFEVSDVACGFDHSLVLCSNGTLLSSGSNTYGQLGRATQKLGMLPVESSFRHLSIASGLGHCLAVCQVQSEVVREATNVVSWGWNRSYQLGRAGQENIPMMVEGLAGEEPVSVSGGRAHSVALTSKGEVWAWGCGKNGRLGLGSSADEVEPTLIECLENFEVLQAEAGFDHNLVLIAE</sequence>
<feature type="repeat" description="RCC1" evidence="2">
    <location>
        <begin position="30"/>
        <end position="85"/>
    </location>
</feature>
<dbReference type="Proteomes" id="UP000655225">
    <property type="component" value="Unassembled WGS sequence"/>
</dbReference>
<proteinExistence type="predicted"/>
<dbReference type="OrthoDB" id="8068875at2759"/>
<dbReference type="OMA" id="SWNEPKR"/>
<feature type="region of interest" description="Disordered" evidence="3">
    <location>
        <begin position="210"/>
        <end position="229"/>
    </location>
</feature>
<reference evidence="5 6" key="1">
    <citation type="submission" date="2020-04" db="EMBL/GenBank/DDBJ databases">
        <title>Plant Genome Project.</title>
        <authorList>
            <person name="Zhang R.-G."/>
        </authorList>
    </citation>
    <scope>NUCLEOTIDE SEQUENCE [LARGE SCALE GENOMIC DNA]</scope>
    <source>
        <strain evidence="5">YNK0</strain>
        <tissue evidence="5">Leaf</tissue>
    </source>
</reference>
<accession>A0A835A5B8</accession>
<evidence type="ECO:0000259" key="4">
    <source>
        <dbReference type="Pfam" id="PF25390"/>
    </source>
</evidence>
<dbReference type="InterPro" id="IPR058923">
    <property type="entry name" value="RCC1-like_dom"/>
</dbReference>
<dbReference type="PANTHER" id="PTHR22870">
    <property type="entry name" value="REGULATOR OF CHROMOSOME CONDENSATION"/>
    <property type="match status" value="1"/>
</dbReference>
<protein>
    <recommendedName>
        <fullName evidence="4">RCC1-like domain-containing protein</fullName>
    </recommendedName>
</protein>